<evidence type="ECO:0000313" key="15">
    <source>
        <dbReference type="Proteomes" id="UP000218690"/>
    </source>
</evidence>
<evidence type="ECO:0000256" key="6">
    <source>
        <dbReference type="ARBA" id="ARBA00022741"/>
    </source>
</evidence>
<comment type="function">
    <text evidence="12">Catalyzes the phosphorylation of ribose at O-5 in a reaction requiring ATP and magnesium. The resulting D-ribose-5-phosphate can then be used either for sythesis of nucleotides, histidine, and tryptophan, or as a component of the pentose phosphate pathway.</text>
</comment>
<feature type="binding site" evidence="12">
    <location>
        <begin position="46"/>
        <end position="50"/>
    </location>
    <ligand>
        <name>substrate</name>
    </ligand>
</feature>
<feature type="binding site" evidence="12">
    <location>
        <position position="253"/>
    </location>
    <ligand>
        <name>K(+)</name>
        <dbReference type="ChEBI" id="CHEBI:29103"/>
    </ligand>
</feature>
<comment type="similarity">
    <text evidence="1">Belongs to the carbohydrate kinase pfkB family.</text>
</comment>
<feature type="binding site" evidence="12">
    <location>
        <position position="290"/>
    </location>
    <ligand>
        <name>K(+)</name>
        <dbReference type="ChEBI" id="CHEBI:29103"/>
    </ligand>
</feature>
<keyword evidence="7 12" id="KW-0418">Kinase</keyword>
<feature type="binding site" evidence="12">
    <location>
        <begin position="256"/>
        <end position="257"/>
    </location>
    <ligand>
        <name>ATP</name>
        <dbReference type="ChEBI" id="CHEBI:30616"/>
    </ligand>
</feature>
<feature type="binding site" evidence="12">
    <location>
        <position position="146"/>
    </location>
    <ligand>
        <name>substrate</name>
    </ligand>
</feature>
<dbReference type="AlphaFoldDB" id="A0A2A4AK14"/>
<feature type="binding site" evidence="12">
    <location>
        <position position="257"/>
    </location>
    <ligand>
        <name>substrate</name>
    </ligand>
</feature>
<dbReference type="InterPro" id="IPR011877">
    <property type="entry name" value="Ribokinase"/>
</dbReference>
<evidence type="ECO:0000256" key="11">
    <source>
        <dbReference type="ARBA" id="ARBA00023277"/>
    </source>
</evidence>
<dbReference type="GO" id="GO:0005829">
    <property type="term" value="C:cytosol"/>
    <property type="evidence" value="ECO:0007669"/>
    <property type="project" value="TreeGrafter"/>
</dbReference>
<dbReference type="CDD" id="cd01174">
    <property type="entry name" value="ribokinase"/>
    <property type="match status" value="1"/>
</dbReference>
<dbReference type="InterPro" id="IPR002139">
    <property type="entry name" value="Ribo/fructo_kinase"/>
</dbReference>
<protein>
    <recommendedName>
        <fullName evidence="3 12">Ribokinase</fullName>
        <shortName evidence="12">RK</shortName>
        <ecNumber evidence="2 12">2.7.1.15</ecNumber>
    </recommendedName>
</protein>
<feature type="active site" description="Proton acceptor" evidence="12">
    <location>
        <position position="257"/>
    </location>
</feature>
<dbReference type="Proteomes" id="UP000218690">
    <property type="component" value="Unassembled WGS sequence"/>
</dbReference>
<dbReference type="EMBL" id="NWBP01000022">
    <property type="protein sequence ID" value="PCC82877.1"/>
    <property type="molecule type" value="Genomic_DNA"/>
</dbReference>
<evidence type="ECO:0000313" key="14">
    <source>
        <dbReference type="EMBL" id="PCC82877.1"/>
    </source>
</evidence>
<comment type="caution">
    <text evidence="14">The sequence shown here is derived from an EMBL/GenBank/DDBJ whole genome shotgun (WGS) entry which is preliminary data.</text>
</comment>
<feature type="binding site" evidence="12">
    <location>
        <begin position="225"/>
        <end position="230"/>
    </location>
    <ligand>
        <name>ATP</name>
        <dbReference type="ChEBI" id="CHEBI:30616"/>
    </ligand>
</feature>
<comment type="similarity">
    <text evidence="12">Belongs to the carbohydrate kinase PfkB family. Ribokinase subfamily.</text>
</comment>
<feature type="binding site" evidence="12">
    <location>
        <position position="287"/>
    </location>
    <ligand>
        <name>K(+)</name>
        <dbReference type="ChEBI" id="CHEBI:29103"/>
    </ligand>
</feature>
<comment type="catalytic activity">
    <reaction evidence="12">
        <text>D-ribose + ATP = D-ribose 5-phosphate + ADP + H(+)</text>
        <dbReference type="Rhea" id="RHEA:13697"/>
        <dbReference type="ChEBI" id="CHEBI:15378"/>
        <dbReference type="ChEBI" id="CHEBI:30616"/>
        <dbReference type="ChEBI" id="CHEBI:47013"/>
        <dbReference type="ChEBI" id="CHEBI:78346"/>
        <dbReference type="ChEBI" id="CHEBI:456216"/>
        <dbReference type="EC" id="2.7.1.15"/>
    </reaction>
</comment>
<proteinExistence type="inferred from homology"/>
<evidence type="ECO:0000256" key="1">
    <source>
        <dbReference type="ARBA" id="ARBA00005380"/>
    </source>
</evidence>
<comment type="caution">
    <text evidence="12">Lacks conserved residue(s) required for the propagation of feature annotation.</text>
</comment>
<evidence type="ECO:0000256" key="8">
    <source>
        <dbReference type="ARBA" id="ARBA00022840"/>
    </source>
</evidence>
<dbReference type="PROSITE" id="PS00584">
    <property type="entry name" value="PFKB_KINASES_2"/>
    <property type="match status" value="1"/>
</dbReference>
<dbReference type="UniPathway" id="UPA00916">
    <property type="reaction ID" value="UER00889"/>
</dbReference>
<sequence length="309" mass="30861">MTDIPGSPGSIVVVGSINADLTTTVHRHPHPGETLLGGGGEISAGGKGANQAVAAAQLGAEVHMVGAVGSDTMADSALVHMRASGADMSAVHTVDGPTGLAVITVADDGENTIIVVPGANASMDADYVDRHARLIEQAGIVLLQGEIPADGFNRAVDLAQGRVVINLAPVVPVGHEQLRQADPLLVNEHEGALVLEMLGAPTPETDPSTLVAALLGQGFPTVVMTLGADGALVGDAEGLTAIPTPTVEAVDTTGSGDAFAGALVAKLADGHSLVEAARFAARVGAFAATRRGAQASYPTLVDDLPAVTA</sequence>
<keyword evidence="8 12" id="KW-0067">ATP-binding</keyword>
<reference evidence="14 15" key="1">
    <citation type="submission" date="2017-09" db="EMBL/GenBank/DDBJ databases">
        <title>Draft Genome Sequence of Corynebacterium accolens AH4003.</title>
        <authorList>
            <person name="Chen Y."/>
            <person name="Oosthuysen W.F."/>
            <person name="Kelley S."/>
            <person name="Horswill A."/>
        </authorList>
    </citation>
    <scope>NUCLEOTIDE SEQUENCE [LARGE SCALE GENOMIC DNA]</scope>
    <source>
        <strain evidence="14 15">AH4003</strain>
    </source>
</reference>
<dbReference type="InterPro" id="IPR011611">
    <property type="entry name" value="PfkB_dom"/>
</dbReference>
<evidence type="ECO:0000259" key="13">
    <source>
        <dbReference type="Pfam" id="PF00294"/>
    </source>
</evidence>
<dbReference type="GO" id="GO:0019303">
    <property type="term" value="P:D-ribose catabolic process"/>
    <property type="evidence" value="ECO:0007669"/>
    <property type="project" value="UniProtKB-UniRule"/>
</dbReference>
<keyword evidence="9 12" id="KW-0460">Magnesium</keyword>
<comment type="activity regulation">
    <text evidence="12">Activated by a monovalent cation that binds near, but not in, the active site. The most likely occupant of the site in vivo is potassium. Ion binding induces a conformational change that may alter substrate affinity.</text>
</comment>
<comment type="pathway">
    <text evidence="12">Carbohydrate metabolism; D-ribose degradation; D-ribose 5-phosphate from beta-D-ribopyranose: step 2/2.</text>
</comment>
<evidence type="ECO:0000256" key="4">
    <source>
        <dbReference type="ARBA" id="ARBA00022679"/>
    </source>
</evidence>
<feature type="binding site" evidence="12">
    <location>
        <begin position="18"/>
        <end position="20"/>
    </location>
    <ligand>
        <name>substrate</name>
    </ligand>
</feature>
<comment type="subcellular location">
    <subcellularLocation>
        <location evidence="12">Cytoplasm</location>
    </subcellularLocation>
</comment>
<dbReference type="HAMAP" id="MF_01987">
    <property type="entry name" value="Ribokinase"/>
    <property type="match status" value="1"/>
</dbReference>
<keyword evidence="11 12" id="KW-0119">Carbohydrate metabolism</keyword>
<dbReference type="PRINTS" id="PR00990">
    <property type="entry name" value="RIBOKINASE"/>
</dbReference>
<evidence type="ECO:0000256" key="2">
    <source>
        <dbReference type="ARBA" id="ARBA00012035"/>
    </source>
</evidence>
<evidence type="ECO:0000256" key="7">
    <source>
        <dbReference type="ARBA" id="ARBA00022777"/>
    </source>
</evidence>
<feature type="binding site" evidence="12">
    <location>
        <position position="292"/>
    </location>
    <ligand>
        <name>K(+)</name>
        <dbReference type="ChEBI" id="CHEBI:29103"/>
    </ligand>
</feature>
<evidence type="ECO:0000256" key="12">
    <source>
        <dbReference type="HAMAP-Rule" id="MF_01987"/>
    </source>
</evidence>
<evidence type="ECO:0000256" key="9">
    <source>
        <dbReference type="ARBA" id="ARBA00022842"/>
    </source>
</evidence>
<dbReference type="GO" id="GO:0046872">
    <property type="term" value="F:metal ion binding"/>
    <property type="evidence" value="ECO:0007669"/>
    <property type="project" value="UniProtKB-KW"/>
</dbReference>
<feature type="binding site" evidence="12">
    <location>
        <position position="187"/>
    </location>
    <ligand>
        <name>ATP</name>
        <dbReference type="ChEBI" id="CHEBI:30616"/>
    </ligand>
</feature>
<keyword evidence="10 12" id="KW-0630">Potassium</keyword>
<keyword evidence="12" id="KW-0963">Cytoplasm</keyword>
<dbReference type="GO" id="GO:0005524">
    <property type="term" value="F:ATP binding"/>
    <property type="evidence" value="ECO:0007669"/>
    <property type="project" value="UniProtKB-UniRule"/>
</dbReference>
<dbReference type="PANTHER" id="PTHR10584:SF166">
    <property type="entry name" value="RIBOKINASE"/>
    <property type="match status" value="1"/>
</dbReference>
<feature type="domain" description="Carbohydrate kinase PfkB" evidence="13">
    <location>
        <begin position="10"/>
        <end position="299"/>
    </location>
</feature>
<feature type="binding site" evidence="12">
    <location>
        <position position="296"/>
    </location>
    <ligand>
        <name>K(+)</name>
        <dbReference type="ChEBI" id="CHEBI:29103"/>
    </ligand>
</feature>
<dbReference type="GO" id="GO:0004747">
    <property type="term" value="F:ribokinase activity"/>
    <property type="evidence" value="ECO:0007669"/>
    <property type="project" value="UniProtKB-UniRule"/>
</dbReference>
<evidence type="ECO:0000256" key="5">
    <source>
        <dbReference type="ARBA" id="ARBA00022723"/>
    </source>
</evidence>
<keyword evidence="6 12" id="KW-0547">Nucleotide-binding</keyword>
<dbReference type="Pfam" id="PF00294">
    <property type="entry name" value="PfkB"/>
    <property type="match status" value="1"/>
</dbReference>
<name>A0A2A4AK14_9CORY</name>
<dbReference type="InterPro" id="IPR002173">
    <property type="entry name" value="Carboh/pur_kinase_PfkB_CS"/>
</dbReference>
<organism evidence="14 15">
    <name type="scientific">Corynebacterium accolens</name>
    <dbReference type="NCBI Taxonomy" id="38284"/>
    <lineage>
        <taxon>Bacteria</taxon>
        <taxon>Bacillati</taxon>
        <taxon>Actinomycetota</taxon>
        <taxon>Actinomycetes</taxon>
        <taxon>Mycobacteriales</taxon>
        <taxon>Corynebacteriaceae</taxon>
        <taxon>Corynebacterium</taxon>
    </lineage>
</organism>
<evidence type="ECO:0000256" key="10">
    <source>
        <dbReference type="ARBA" id="ARBA00022958"/>
    </source>
</evidence>
<comment type="subunit">
    <text evidence="12">Homodimer.</text>
</comment>
<dbReference type="PANTHER" id="PTHR10584">
    <property type="entry name" value="SUGAR KINASE"/>
    <property type="match status" value="1"/>
</dbReference>
<evidence type="ECO:0000256" key="3">
    <source>
        <dbReference type="ARBA" id="ARBA00016943"/>
    </source>
</evidence>
<gene>
    <name evidence="12" type="primary">rbsK</name>
    <name evidence="14" type="ORF">COM45_06880</name>
</gene>
<keyword evidence="4 12" id="KW-0808">Transferase</keyword>
<dbReference type="EC" id="2.7.1.15" evidence="2 12"/>
<keyword evidence="5 12" id="KW-0479">Metal-binding</keyword>
<accession>A0A2A4AK14</accession>
<dbReference type="Gene3D" id="3.40.1190.20">
    <property type="match status" value="1"/>
</dbReference>
<dbReference type="SUPFAM" id="SSF53613">
    <property type="entry name" value="Ribokinase-like"/>
    <property type="match status" value="1"/>
</dbReference>
<dbReference type="InterPro" id="IPR029056">
    <property type="entry name" value="Ribokinase-like"/>
</dbReference>
<feature type="binding site" evidence="12">
    <location>
        <position position="251"/>
    </location>
    <ligand>
        <name>K(+)</name>
        <dbReference type="ChEBI" id="CHEBI:29103"/>
    </ligand>
</feature>
<comment type="cofactor">
    <cofactor evidence="12">
        <name>Mg(2+)</name>
        <dbReference type="ChEBI" id="CHEBI:18420"/>
    </cofactor>
    <text evidence="12">Requires a divalent cation, most likely magnesium in vivo, as an electrophilic catalyst to aid phosphoryl group transfer. It is the chelate of the metal and the nucleotide that is the actual substrate.</text>
</comment>